<dbReference type="AlphaFoldDB" id="A0A4Z0LXS2"/>
<gene>
    <name evidence="2" type="ORF">E4634_17345</name>
</gene>
<feature type="signal peptide" evidence="1">
    <location>
        <begin position="1"/>
        <end position="22"/>
    </location>
</feature>
<dbReference type="OrthoDB" id="5731828at2"/>
<evidence type="ECO:0000313" key="3">
    <source>
        <dbReference type="Proteomes" id="UP000298050"/>
    </source>
</evidence>
<organism evidence="2 3">
    <name type="scientific">Mangrovimicrobium sediminis</name>
    <dbReference type="NCBI Taxonomy" id="2562682"/>
    <lineage>
        <taxon>Bacteria</taxon>
        <taxon>Pseudomonadati</taxon>
        <taxon>Pseudomonadota</taxon>
        <taxon>Gammaproteobacteria</taxon>
        <taxon>Cellvibrionales</taxon>
        <taxon>Halieaceae</taxon>
        <taxon>Mangrovimicrobium</taxon>
    </lineage>
</organism>
<dbReference type="EMBL" id="SRLE01000012">
    <property type="protein sequence ID" value="TGD71875.1"/>
    <property type="molecule type" value="Genomic_DNA"/>
</dbReference>
<keyword evidence="3" id="KW-1185">Reference proteome</keyword>
<feature type="chain" id="PRO_5021471176" evidence="1">
    <location>
        <begin position="23"/>
        <end position="301"/>
    </location>
</feature>
<name>A0A4Z0LXS2_9GAMM</name>
<protein>
    <submittedName>
        <fullName evidence="2">Uncharacterized protein</fullName>
    </submittedName>
</protein>
<reference evidence="2 3" key="1">
    <citation type="submission" date="2019-04" db="EMBL/GenBank/DDBJ databases">
        <title>Taxonomy of novel Haliea sp. from mangrove soil of West Coast of India.</title>
        <authorList>
            <person name="Verma A."/>
            <person name="Kumar P."/>
            <person name="Krishnamurthi S."/>
        </authorList>
    </citation>
    <scope>NUCLEOTIDE SEQUENCE [LARGE SCALE GENOMIC DNA]</scope>
    <source>
        <strain evidence="2 3">SAOS-164</strain>
    </source>
</reference>
<proteinExistence type="predicted"/>
<dbReference type="Proteomes" id="UP000298050">
    <property type="component" value="Unassembled WGS sequence"/>
</dbReference>
<evidence type="ECO:0000256" key="1">
    <source>
        <dbReference type="SAM" id="SignalP"/>
    </source>
</evidence>
<sequence length="301" mass="32941">MKNIGVILLSVISCMLALPASAYEDKGNFRQPFSVDSPWNKPLAAYGFNSSELSRNSMFATDNIGVAINSDTWSVPFYRAKRGDSVRKIYCYAQDHYVSLPFPADAEPAEGTDGHMSIMVPREGVIYEFYKFELPDRAKLCKIVDASGSGVGAKRGQILGARAYGGSATAGLIRNWEVRRGRVNHALAIAVSKELLKQGYVYPASSEDKHSADTYKGDIPMGSLVTIDPSIRPSSLVSQPLSILIVKALQEYGGYIVSAGGTNKFILYSDPDVSKDMVRASVEELQSIVPYLKIVEHKVVW</sequence>
<evidence type="ECO:0000313" key="2">
    <source>
        <dbReference type="EMBL" id="TGD71875.1"/>
    </source>
</evidence>
<accession>A0A4Z0LXS2</accession>
<dbReference type="RefSeq" id="WP_135445919.1">
    <property type="nucleotide sequence ID" value="NZ_SRLE01000012.1"/>
</dbReference>
<comment type="caution">
    <text evidence="2">The sequence shown here is derived from an EMBL/GenBank/DDBJ whole genome shotgun (WGS) entry which is preliminary data.</text>
</comment>
<keyword evidence="1" id="KW-0732">Signal</keyword>